<evidence type="ECO:0000313" key="9">
    <source>
        <dbReference type="EMBL" id="KAE9629355.1"/>
    </source>
</evidence>
<evidence type="ECO:0000256" key="6">
    <source>
        <dbReference type="ARBA" id="ARBA00022840"/>
    </source>
</evidence>
<dbReference type="InterPro" id="IPR013563">
    <property type="entry name" value="Oligopep_ABC_C"/>
</dbReference>
<keyword evidence="3" id="KW-0813">Transport</keyword>
<evidence type="ECO:0000259" key="8">
    <source>
        <dbReference type="PROSITE" id="PS50893"/>
    </source>
</evidence>
<proteinExistence type="inferred from homology"/>
<evidence type="ECO:0000256" key="3">
    <source>
        <dbReference type="ARBA" id="ARBA00022448"/>
    </source>
</evidence>
<dbReference type="EMBL" id="WSFO01000007">
    <property type="protein sequence ID" value="KAE9629355.1"/>
    <property type="molecule type" value="Genomic_DNA"/>
</dbReference>
<keyword evidence="7" id="KW-0472">Membrane</keyword>
<dbReference type="GO" id="GO:0015833">
    <property type="term" value="P:peptide transport"/>
    <property type="evidence" value="ECO:0007669"/>
    <property type="project" value="InterPro"/>
</dbReference>
<keyword evidence="4" id="KW-1003">Cell membrane</keyword>
<dbReference type="Proteomes" id="UP000441586">
    <property type="component" value="Unassembled WGS sequence"/>
</dbReference>
<dbReference type="PANTHER" id="PTHR43297:SF2">
    <property type="entry name" value="DIPEPTIDE TRANSPORT ATP-BINDING PROTEIN DPPD"/>
    <property type="match status" value="1"/>
</dbReference>
<protein>
    <submittedName>
        <fullName evidence="9">ATP-binding cassette domain-containing protein</fullName>
    </submittedName>
</protein>
<evidence type="ECO:0000256" key="7">
    <source>
        <dbReference type="ARBA" id="ARBA00023136"/>
    </source>
</evidence>
<evidence type="ECO:0000256" key="4">
    <source>
        <dbReference type="ARBA" id="ARBA00022475"/>
    </source>
</evidence>
<dbReference type="Pfam" id="PF08352">
    <property type="entry name" value="oligo_HPY"/>
    <property type="match status" value="1"/>
</dbReference>
<dbReference type="GO" id="GO:0005886">
    <property type="term" value="C:plasma membrane"/>
    <property type="evidence" value="ECO:0007669"/>
    <property type="project" value="UniProtKB-SubCell"/>
</dbReference>
<dbReference type="Gene3D" id="3.40.50.300">
    <property type="entry name" value="P-loop containing nucleotide triphosphate hydrolases"/>
    <property type="match status" value="1"/>
</dbReference>
<comment type="subcellular location">
    <subcellularLocation>
        <location evidence="1">Cell inner membrane</location>
        <topology evidence="1">Peripheral membrane protein</topology>
    </subcellularLocation>
</comment>
<name>A0A6A4R9T2_9RHOB</name>
<accession>A0A6A4R9T2</accession>
<dbReference type="InterPro" id="IPR027417">
    <property type="entry name" value="P-loop_NTPase"/>
</dbReference>
<gene>
    <name evidence="9" type="ORF">GP644_13140</name>
</gene>
<dbReference type="RefSeq" id="WP_158979964.1">
    <property type="nucleotide sequence ID" value="NZ_WSFO01000007.1"/>
</dbReference>
<dbReference type="Pfam" id="PF00005">
    <property type="entry name" value="ABC_tran"/>
    <property type="match status" value="1"/>
</dbReference>
<organism evidence="9 10">
    <name type="scientific">Parasedimentitalea maritima</name>
    <dbReference type="NCBI Taxonomy" id="2578117"/>
    <lineage>
        <taxon>Bacteria</taxon>
        <taxon>Pseudomonadati</taxon>
        <taxon>Pseudomonadota</taxon>
        <taxon>Alphaproteobacteria</taxon>
        <taxon>Rhodobacterales</taxon>
        <taxon>Paracoccaceae</taxon>
        <taxon>Parasedimentitalea</taxon>
    </lineage>
</organism>
<evidence type="ECO:0000256" key="5">
    <source>
        <dbReference type="ARBA" id="ARBA00022741"/>
    </source>
</evidence>
<dbReference type="NCBIfam" id="TIGR01727">
    <property type="entry name" value="oligo_HPY"/>
    <property type="match status" value="1"/>
</dbReference>
<reference evidence="9 10" key="1">
    <citation type="submission" date="2019-12" db="EMBL/GenBank/DDBJ databases">
        <authorList>
            <person name="Zhang Y.-J."/>
        </authorList>
    </citation>
    <scope>NUCLEOTIDE SEQUENCE [LARGE SCALE GENOMIC DNA]</scope>
    <source>
        <strain evidence="9 10">H18S-6</strain>
    </source>
</reference>
<dbReference type="InterPro" id="IPR003593">
    <property type="entry name" value="AAA+_ATPase"/>
</dbReference>
<dbReference type="FunFam" id="3.40.50.300:FF:000016">
    <property type="entry name" value="Oligopeptide ABC transporter ATP-binding component"/>
    <property type="match status" value="1"/>
</dbReference>
<dbReference type="SUPFAM" id="SSF52540">
    <property type="entry name" value="P-loop containing nucleoside triphosphate hydrolases"/>
    <property type="match status" value="1"/>
</dbReference>
<comment type="caution">
    <text evidence="9">The sequence shown here is derived from an EMBL/GenBank/DDBJ whole genome shotgun (WGS) entry which is preliminary data.</text>
</comment>
<dbReference type="InterPro" id="IPR050388">
    <property type="entry name" value="ABC_Ni/Peptide_Import"/>
</dbReference>
<evidence type="ECO:0000256" key="2">
    <source>
        <dbReference type="ARBA" id="ARBA00005417"/>
    </source>
</evidence>
<dbReference type="GO" id="GO:0016887">
    <property type="term" value="F:ATP hydrolysis activity"/>
    <property type="evidence" value="ECO:0007669"/>
    <property type="project" value="InterPro"/>
</dbReference>
<evidence type="ECO:0000256" key="1">
    <source>
        <dbReference type="ARBA" id="ARBA00004417"/>
    </source>
</evidence>
<dbReference type="AlphaFoldDB" id="A0A6A4R9T2"/>
<evidence type="ECO:0000313" key="10">
    <source>
        <dbReference type="Proteomes" id="UP000441586"/>
    </source>
</evidence>
<dbReference type="SMART" id="SM00382">
    <property type="entry name" value="AAA"/>
    <property type="match status" value="1"/>
</dbReference>
<dbReference type="GO" id="GO:0055085">
    <property type="term" value="P:transmembrane transport"/>
    <property type="evidence" value="ECO:0007669"/>
    <property type="project" value="UniProtKB-ARBA"/>
</dbReference>
<keyword evidence="6 9" id="KW-0067">ATP-binding</keyword>
<dbReference type="PANTHER" id="PTHR43297">
    <property type="entry name" value="OLIGOPEPTIDE TRANSPORT ATP-BINDING PROTEIN APPD"/>
    <property type="match status" value="1"/>
</dbReference>
<dbReference type="GO" id="GO:0005524">
    <property type="term" value="F:ATP binding"/>
    <property type="evidence" value="ECO:0007669"/>
    <property type="project" value="UniProtKB-KW"/>
</dbReference>
<dbReference type="InterPro" id="IPR003439">
    <property type="entry name" value="ABC_transporter-like_ATP-bd"/>
</dbReference>
<sequence length="345" mass="37118">MSQNNSHKGTPILSIDNLTIDIPTAAGTLHAVRGISLDLKRGETLCIVGESGSGKSLTSLALMGLLAKNITPRADRMEFDGIELTTASARTMRNLRGARMSMIFQEPMTSLNPAYTIGDQLMEALTLHGSTNRKKARARAIELLEKVGITAAESRLSQYPHQLSGGLRQRVMIAMALMCEPELIIADEPTTALDVTIQAQILRLLAELQREMNMAMILITHDLGVVARVADKVAVMYAGELVETGPVDEIFASPSHPYTRGLLRCIPLPGKTKRGSVLGTIPGIVPSLVGEVNGCTFRTRCEHASPACRGTIPLHTSPTGTHTFRCIHHPDDLETDAVQSTGANA</sequence>
<comment type="similarity">
    <text evidence="2">Belongs to the ABC transporter superfamily.</text>
</comment>
<dbReference type="CDD" id="cd03257">
    <property type="entry name" value="ABC_NikE_OppD_transporters"/>
    <property type="match status" value="1"/>
</dbReference>
<keyword evidence="5" id="KW-0547">Nucleotide-binding</keyword>
<feature type="domain" description="ABC transporter" evidence="8">
    <location>
        <begin position="13"/>
        <end position="263"/>
    </location>
</feature>
<dbReference type="PROSITE" id="PS50893">
    <property type="entry name" value="ABC_TRANSPORTER_2"/>
    <property type="match status" value="1"/>
</dbReference>